<organism evidence="1 2">
    <name type="scientific">Meganyctiphanes norvegica</name>
    <name type="common">Northern krill</name>
    <name type="synonym">Thysanopoda norvegica</name>
    <dbReference type="NCBI Taxonomy" id="48144"/>
    <lineage>
        <taxon>Eukaryota</taxon>
        <taxon>Metazoa</taxon>
        <taxon>Ecdysozoa</taxon>
        <taxon>Arthropoda</taxon>
        <taxon>Crustacea</taxon>
        <taxon>Multicrustacea</taxon>
        <taxon>Malacostraca</taxon>
        <taxon>Eumalacostraca</taxon>
        <taxon>Eucarida</taxon>
        <taxon>Euphausiacea</taxon>
        <taxon>Euphausiidae</taxon>
        <taxon>Meganyctiphanes</taxon>
    </lineage>
</organism>
<comment type="caution">
    <text evidence="1">The sequence shown here is derived from an EMBL/GenBank/DDBJ whole genome shotgun (WGS) entry which is preliminary data.</text>
</comment>
<feature type="non-terminal residue" evidence="1">
    <location>
        <position position="105"/>
    </location>
</feature>
<evidence type="ECO:0000313" key="1">
    <source>
        <dbReference type="EMBL" id="CAL4131177.1"/>
    </source>
</evidence>
<sequence>MASNSLKTPPVLVHEDSYDEWKGDLAIWQLYTDLDKKKQGPAVYLMLSGRARECVRDLKIEDIGANDGVKKITDKLDTLFEKDINTQTYLAFKEFYEYRRPSGVS</sequence>
<name>A0AAV2RNA5_MEGNR</name>
<evidence type="ECO:0000313" key="2">
    <source>
        <dbReference type="Proteomes" id="UP001497623"/>
    </source>
</evidence>
<reference evidence="1 2" key="1">
    <citation type="submission" date="2024-05" db="EMBL/GenBank/DDBJ databases">
        <authorList>
            <person name="Wallberg A."/>
        </authorList>
    </citation>
    <scope>NUCLEOTIDE SEQUENCE [LARGE SCALE GENOMIC DNA]</scope>
</reference>
<proteinExistence type="predicted"/>
<dbReference type="AlphaFoldDB" id="A0AAV2RNA5"/>
<dbReference type="Proteomes" id="UP001497623">
    <property type="component" value="Unassembled WGS sequence"/>
</dbReference>
<dbReference type="EMBL" id="CAXKWB010027036">
    <property type="protein sequence ID" value="CAL4131177.1"/>
    <property type="molecule type" value="Genomic_DNA"/>
</dbReference>
<accession>A0AAV2RNA5</accession>
<keyword evidence="2" id="KW-1185">Reference proteome</keyword>
<gene>
    <name evidence="1" type="ORF">MNOR_LOCUS26707</name>
</gene>
<protein>
    <submittedName>
        <fullName evidence="1">Uncharacterized protein</fullName>
    </submittedName>
</protein>